<organism evidence="1">
    <name type="scientific">uncultured Phycisphaerae bacterium</name>
    <dbReference type="NCBI Taxonomy" id="904963"/>
    <lineage>
        <taxon>Bacteria</taxon>
        <taxon>Pseudomonadati</taxon>
        <taxon>Planctomycetota</taxon>
        <taxon>Phycisphaerae</taxon>
        <taxon>environmental samples</taxon>
    </lineage>
</organism>
<sequence length="204" mass="23097">MALIDKIFGKKKTLSELDRQALRKEEILLTKQRDKLFKRIEGFAADKQKVFQQGATQKSPELRKALAQQFELKTQEQLMAARELNLRSKELMTVSRLRMVKENSERGRSLGRLNLTDKDVARISTWIEDDAVSQDMYQDRLNEILDLGAQADKDALAGAGLSGAGQEVMNLWNQMDRGAIKEDEAFEEADRAVRRKQASADGAV</sequence>
<evidence type="ECO:0000313" key="1">
    <source>
        <dbReference type="EMBL" id="CAA9417732.1"/>
    </source>
</evidence>
<dbReference type="EMBL" id="CADCUQ010000603">
    <property type="protein sequence ID" value="CAA9417732.1"/>
    <property type="molecule type" value="Genomic_DNA"/>
</dbReference>
<name>A0A6J4PNN1_9BACT</name>
<proteinExistence type="predicted"/>
<gene>
    <name evidence="1" type="ORF">AVDCRST_MAG64-2679</name>
</gene>
<reference evidence="1" key="1">
    <citation type="submission" date="2020-02" db="EMBL/GenBank/DDBJ databases">
        <authorList>
            <person name="Meier V. D."/>
        </authorList>
    </citation>
    <scope>NUCLEOTIDE SEQUENCE</scope>
    <source>
        <strain evidence="1">AVDCRST_MAG64</strain>
    </source>
</reference>
<dbReference type="AlphaFoldDB" id="A0A6J4PNN1"/>
<accession>A0A6J4PNN1</accession>
<protein>
    <submittedName>
        <fullName evidence="1">Uncharacterized protein</fullName>
    </submittedName>
</protein>